<gene>
    <name evidence="1" type="ORF">GCM10022410_18190</name>
</gene>
<protein>
    <submittedName>
        <fullName evidence="1">Uncharacterized protein</fullName>
    </submittedName>
</protein>
<proteinExistence type="predicted"/>
<reference evidence="2" key="1">
    <citation type="journal article" date="2019" name="Int. J. Syst. Evol. Microbiol.">
        <title>The Global Catalogue of Microorganisms (GCM) 10K type strain sequencing project: providing services to taxonomists for standard genome sequencing and annotation.</title>
        <authorList>
            <consortium name="The Broad Institute Genomics Platform"/>
            <consortium name="The Broad Institute Genome Sequencing Center for Infectious Disease"/>
            <person name="Wu L."/>
            <person name="Ma J."/>
        </authorList>
    </citation>
    <scope>NUCLEOTIDE SEQUENCE [LARGE SCALE GENOMIC DNA]</scope>
    <source>
        <strain evidence="2">JCM 17250</strain>
    </source>
</reference>
<dbReference type="Proteomes" id="UP001501734">
    <property type="component" value="Unassembled WGS sequence"/>
</dbReference>
<evidence type="ECO:0000313" key="1">
    <source>
        <dbReference type="EMBL" id="GAA4073138.1"/>
    </source>
</evidence>
<comment type="caution">
    <text evidence="1">The sequence shown here is derived from an EMBL/GenBank/DDBJ whole genome shotgun (WGS) entry which is preliminary data.</text>
</comment>
<name>A0ABP7VUB5_9BACI</name>
<evidence type="ECO:0000313" key="2">
    <source>
        <dbReference type="Proteomes" id="UP001501734"/>
    </source>
</evidence>
<organism evidence="1 2">
    <name type="scientific">Amphibacillus indicireducens</name>
    <dbReference type="NCBI Taxonomy" id="1076330"/>
    <lineage>
        <taxon>Bacteria</taxon>
        <taxon>Bacillati</taxon>
        <taxon>Bacillota</taxon>
        <taxon>Bacilli</taxon>
        <taxon>Bacillales</taxon>
        <taxon>Bacillaceae</taxon>
        <taxon>Amphibacillus</taxon>
    </lineage>
</organism>
<keyword evidence="2" id="KW-1185">Reference proteome</keyword>
<sequence length="80" mass="9338">MSSLKCQKNKKTLNVDTNCPLTHHILRDILKITDHIAQDVEQPRKKTNKIPKEGVPFRDFYGIYKITYRINRIGLKGENT</sequence>
<accession>A0ABP7VUB5</accession>
<dbReference type="EMBL" id="BAABDL010000096">
    <property type="protein sequence ID" value="GAA4073138.1"/>
    <property type="molecule type" value="Genomic_DNA"/>
</dbReference>